<dbReference type="AlphaFoldDB" id="A0A1Y1SEC7"/>
<comment type="caution">
    <text evidence="2">The sequence shown here is derived from an EMBL/GenBank/DDBJ whole genome shotgun (WGS) entry which is preliminary data.</text>
</comment>
<protein>
    <recommendedName>
        <fullName evidence="4">Lipoprotein</fullName>
    </recommendedName>
</protein>
<keyword evidence="3" id="KW-1185">Reference proteome</keyword>
<dbReference type="Proteomes" id="UP000192342">
    <property type="component" value="Unassembled WGS sequence"/>
</dbReference>
<dbReference type="STRING" id="1317117.ATO7_09627"/>
<feature type="chain" id="PRO_5012914653" description="Lipoprotein" evidence="1">
    <location>
        <begin position="25"/>
        <end position="227"/>
    </location>
</feature>
<dbReference type="RefSeq" id="WP_083561538.1">
    <property type="nucleotide sequence ID" value="NZ_AQQV01000002.1"/>
</dbReference>
<dbReference type="EMBL" id="AQQV01000002">
    <property type="protein sequence ID" value="ORE87291.1"/>
    <property type="molecule type" value="Genomic_DNA"/>
</dbReference>
<accession>A0A1Y1SEC7</accession>
<keyword evidence="1" id="KW-0732">Signal</keyword>
<organism evidence="2 3">
    <name type="scientific">Oceanococcus atlanticus</name>
    <dbReference type="NCBI Taxonomy" id="1317117"/>
    <lineage>
        <taxon>Bacteria</taxon>
        <taxon>Pseudomonadati</taxon>
        <taxon>Pseudomonadota</taxon>
        <taxon>Gammaproteobacteria</taxon>
        <taxon>Chromatiales</taxon>
        <taxon>Oceanococcaceae</taxon>
        <taxon>Oceanococcus</taxon>
    </lineage>
</organism>
<gene>
    <name evidence="2" type="ORF">ATO7_09627</name>
</gene>
<evidence type="ECO:0000313" key="2">
    <source>
        <dbReference type="EMBL" id="ORE87291.1"/>
    </source>
</evidence>
<proteinExistence type="predicted"/>
<evidence type="ECO:0000313" key="3">
    <source>
        <dbReference type="Proteomes" id="UP000192342"/>
    </source>
</evidence>
<dbReference type="OrthoDB" id="1493788at2"/>
<evidence type="ECO:0000256" key="1">
    <source>
        <dbReference type="SAM" id="SignalP"/>
    </source>
</evidence>
<evidence type="ECO:0008006" key="4">
    <source>
        <dbReference type="Google" id="ProtNLM"/>
    </source>
</evidence>
<sequence length="227" mass="25282">MIRHHFIIAVILSLSSMWMTNATASEPGLSSQDVKQWLQHRIALAHMQNDMRRNAGAYQDLPRAYAEKERAYLQNHGYSVERFRSHETRIYNAADALQQTADSAAQATPPPRSQAACENEVAEGIRGATVAPDELEQELAQMRALGLPEAQIEQIRQAQLQLRGSANDTARQTCALEAQAAKQLTDHNKAFMQASRPDWAGVEPWLGTLEQFSQWYAGNTPDAPTVD</sequence>
<feature type="signal peptide" evidence="1">
    <location>
        <begin position="1"/>
        <end position="24"/>
    </location>
</feature>
<reference evidence="2 3" key="1">
    <citation type="submission" date="2013-04" db="EMBL/GenBank/DDBJ databases">
        <title>Oceanococcus atlanticus 22II-S10r2 Genome Sequencing.</title>
        <authorList>
            <person name="Lai Q."/>
            <person name="Li G."/>
            <person name="Shao Z."/>
        </authorList>
    </citation>
    <scope>NUCLEOTIDE SEQUENCE [LARGE SCALE GENOMIC DNA]</scope>
    <source>
        <strain evidence="2 3">22II-S10r2</strain>
    </source>
</reference>
<name>A0A1Y1SEC7_9GAMM</name>